<evidence type="ECO:0000313" key="4">
    <source>
        <dbReference type="EMBL" id="RKF72644.1"/>
    </source>
</evidence>
<feature type="compositionally biased region" description="Low complexity" evidence="2">
    <location>
        <begin position="305"/>
        <end position="331"/>
    </location>
</feature>
<dbReference type="PANTHER" id="PTHR40623:SF1">
    <property type="match status" value="1"/>
</dbReference>
<feature type="compositionally biased region" description="Polar residues" evidence="2">
    <location>
        <begin position="166"/>
        <end position="192"/>
    </location>
</feature>
<dbReference type="AlphaFoldDB" id="A0A420IDM3"/>
<feature type="region of interest" description="Disordered" evidence="2">
    <location>
        <begin position="277"/>
        <end position="447"/>
    </location>
</feature>
<proteinExistence type="predicted"/>
<keyword evidence="1" id="KW-0175">Coiled coil</keyword>
<evidence type="ECO:0000313" key="5">
    <source>
        <dbReference type="Proteomes" id="UP000285326"/>
    </source>
</evidence>
<reference evidence="4 5" key="1">
    <citation type="journal article" date="2018" name="BMC Genomics">
        <title>Comparative genome analyses reveal sequence features reflecting distinct modes of host-adaptation between dicot and monocot powdery mildew.</title>
        <authorList>
            <person name="Wu Y."/>
            <person name="Ma X."/>
            <person name="Pan Z."/>
            <person name="Kale S.D."/>
            <person name="Song Y."/>
            <person name="King H."/>
            <person name="Zhang Q."/>
            <person name="Presley C."/>
            <person name="Deng X."/>
            <person name="Wei C.I."/>
            <person name="Xiao S."/>
        </authorList>
    </citation>
    <scope>NUCLEOTIDE SEQUENCE [LARGE SCALE GENOMIC DNA]</scope>
    <source>
        <strain evidence="4">UMSG1</strain>
    </source>
</reference>
<feature type="compositionally biased region" description="Polar residues" evidence="2">
    <location>
        <begin position="397"/>
        <end position="409"/>
    </location>
</feature>
<feature type="region of interest" description="Disordered" evidence="2">
    <location>
        <begin position="116"/>
        <end position="241"/>
    </location>
</feature>
<accession>A0A420IDM3</accession>
<name>A0A420IDM3_9PEZI</name>
<dbReference type="Proteomes" id="UP000285326">
    <property type="component" value="Unassembled WGS sequence"/>
</dbReference>
<keyword evidence="3" id="KW-1133">Transmembrane helix</keyword>
<protein>
    <submittedName>
        <fullName evidence="4">Uncharacterized protein</fullName>
    </submittedName>
</protein>
<keyword evidence="3" id="KW-0812">Transmembrane</keyword>
<evidence type="ECO:0000256" key="2">
    <source>
        <dbReference type="SAM" id="MobiDB-lite"/>
    </source>
</evidence>
<feature type="transmembrane region" description="Helical" evidence="3">
    <location>
        <begin position="12"/>
        <end position="33"/>
    </location>
</feature>
<evidence type="ECO:0000256" key="3">
    <source>
        <dbReference type="SAM" id="Phobius"/>
    </source>
</evidence>
<dbReference type="EMBL" id="MCBS01024747">
    <property type="protein sequence ID" value="RKF72644.1"/>
    <property type="molecule type" value="Genomic_DNA"/>
</dbReference>
<feature type="compositionally biased region" description="Basic and acidic residues" evidence="2">
    <location>
        <begin position="334"/>
        <end position="344"/>
    </location>
</feature>
<keyword evidence="3" id="KW-0472">Membrane</keyword>
<feature type="coiled-coil region" evidence="1">
    <location>
        <begin position="28"/>
        <end position="55"/>
    </location>
</feature>
<feature type="compositionally biased region" description="Polar residues" evidence="2">
    <location>
        <begin position="434"/>
        <end position="447"/>
    </location>
</feature>
<feature type="compositionally biased region" description="Low complexity" evidence="2">
    <location>
        <begin position="346"/>
        <end position="361"/>
    </location>
</feature>
<gene>
    <name evidence="4" type="ORF">GcM1_247114</name>
</gene>
<organism evidence="4 5">
    <name type="scientific">Golovinomyces cichoracearum</name>
    <dbReference type="NCBI Taxonomy" id="62708"/>
    <lineage>
        <taxon>Eukaryota</taxon>
        <taxon>Fungi</taxon>
        <taxon>Dikarya</taxon>
        <taxon>Ascomycota</taxon>
        <taxon>Pezizomycotina</taxon>
        <taxon>Leotiomycetes</taxon>
        <taxon>Erysiphales</taxon>
        <taxon>Erysiphaceae</taxon>
        <taxon>Golovinomyces</taxon>
    </lineage>
</organism>
<evidence type="ECO:0000256" key="1">
    <source>
        <dbReference type="SAM" id="Coils"/>
    </source>
</evidence>
<comment type="caution">
    <text evidence="4">The sequence shown here is derived from an EMBL/GenBank/DDBJ whole genome shotgun (WGS) entry which is preliminary data.</text>
</comment>
<feature type="compositionally biased region" description="Basic and acidic residues" evidence="2">
    <location>
        <begin position="146"/>
        <end position="158"/>
    </location>
</feature>
<sequence length="487" mass="53394">MYILGLGTSSLFAAGLSILVFLTFLAGLVKVALNKRDLRKKIEQENLEAANKQTDREKLVGQREPDEGDLFGVRAIQAGFFGGVTQSCLNSPSSSRSSSVCSLGLHSNDVILPAPSAFRLEPPKPTHKKSQSGQNLETSLLNSTQRPHDTSLPMEKRQGRPPSLRININLTGSVHNVPNTQEPALKSASRSVASHEDPENSQVDCSSRREKSNCSPPSSPSEKVVRAGNQTHSLSESPKRNQEIDYSLIESASHANLPRQISPPAIIRDSVVSKLQVSIHQPNGTPHEITPENKCRNSNDTYTYSVQSSLTGSVSSRSDSLSPSTTRTTPDISSHNDHSREDFQPRSCATSSRSTRTLITSKGNLHFPNPQTASGHNLNDLPDALRIKYNGGPNLNRHPSNSSRSSLPTTEKYVRQGSPESDLFALQDPELPSESDSTNSVYNPRSSQASIDDFYDTYYRQSILRQSGMHNGKKKEMDRNAVTRIRT</sequence>
<feature type="compositionally biased region" description="Polar residues" evidence="2">
    <location>
        <begin position="131"/>
        <end position="145"/>
    </location>
</feature>
<dbReference type="PANTHER" id="PTHR40623">
    <property type="entry name" value="INTEGRAL MEMBRANE PROTEIN"/>
    <property type="match status" value="1"/>
</dbReference>